<dbReference type="AlphaFoldDB" id="A0AAV1I6S1"/>
<feature type="region of interest" description="Disordered" evidence="1">
    <location>
        <begin position="78"/>
        <end position="148"/>
    </location>
</feature>
<evidence type="ECO:0000313" key="3">
    <source>
        <dbReference type="EMBL" id="CAK0782873.1"/>
    </source>
</evidence>
<gene>
    <name evidence="3" type="ORF">CVIRNUC_006068</name>
</gene>
<keyword evidence="4" id="KW-1185">Reference proteome</keyword>
<feature type="compositionally biased region" description="Polar residues" evidence="1">
    <location>
        <begin position="83"/>
        <end position="92"/>
    </location>
</feature>
<organism evidence="3 4">
    <name type="scientific">Coccomyxa viridis</name>
    <dbReference type="NCBI Taxonomy" id="1274662"/>
    <lineage>
        <taxon>Eukaryota</taxon>
        <taxon>Viridiplantae</taxon>
        <taxon>Chlorophyta</taxon>
        <taxon>core chlorophytes</taxon>
        <taxon>Trebouxiophyceae</taxon>
        <taxon>Trebouxiophyceae incertae sedis</taxon>
        <taxon>Coccomyxaceae</taxon>
        <taxon>Coccomyxa</taxon>
    </lineage>
</organism>
<evidence type="ECO:0000256" key="2">
    <source>
        <dbReference type="SAM" id="Phobius"/>
    </source>
</evidence>
<keyword evidence="2" id="KW-1133">Transmembrane helix</keyword>
<name>A0AAV1I6S1_9CHLO</name>
<feature type="transmembrane region" description="Helical" evidence="2">
    <location>
        <begin position="165"/>
        <end position="185"/>
    </location>
</feature>
<proteinExistence type="predicted"/>
<evidence type="ECO:0008006" key="5">
    <source>
        <dbReference type="Google" id="ProtNLM"/>
    </source>
</evidence>
<dbReference type="EMBL" id="CAUYUE010000007">
    <property type="protein sequence ID" value="CAK0782873.1"/>
    <property type="molecule type" value="Genomic_DNA"/>
</dbReference>
<dbReference type="Proteomes" id="UP001314263">
    <property type="component" value="Unassembled WGS sequence"/>
</dbReference>
<comment type="caution">
    <text evidence="3">The sequence shown here is derived from an EMBL/GenBank/DDBJ whole genome shotgun (WGS) entry which is preliminary data.</text>
</comment>
<accession>A0AAV1I6S1</accession>
<protein>
    <recommendedName>
        <fullName evidence="5">SURF1-like protein</fullName>
    </recommendedName>
</protein>
<keyword evidence="2" id="KW-0812">Transmembrane</keyword>
<reference evidence="3 4" key="1">
    <citation type="submission" date="2023-10" db="EMBL/GenBank/DDBJ databases">
        <authorList>
            <person name="Maclean D."/>
            <person name="Macfadyen A."/>
        </authorList>
    </citation>
    <scope>NUCLEOTIDE SEQUENCE [LARGE SCALE GENOMIC DNA]</scope>
</reference>
<evidence type="ECO:0000313" key="4">
    <source>
        <dbReference type="Proteomes" id="UP001314263"/>
    </source>
</evidence>
<keyword evidence="2" id="KW-0472">Membrane</keyword>
<sequence length="191" mass="21446">MSKTPKRRRVSVVNSDSPAALKGKKIACPGPVFHESPEKIYAGVIIGTPSNRKNSVTVRFDEDGTRYWFPVEDVKRWIVPDNNGPSDTPQQTRTKRKAEVEEDIPVRQEAAQSPEAFTEVHRTQEPANGHLPNGAAPAAPPEQGEEEAQIDALYKAEGWHSFRQFLIFWGFLVMGILVGILIWVLQRPHKK</sequence>
<evidence type="ECO:0000256" key="1">
    <source>
        <dbReference type="SAM" id="MobiDB-lite"/>
    </source>
</evidence>